<keyword evidence="1" id="KW-0472">Membrane</keyword>
<keyword evidence="1" id="KW-1133">Transmembrane helix</keyword>
<dbReference type="EMBL" id="JACHXW010000022">
    <property type="protein sequence ID" value="MBB3155162.1"/>
    <property type="molecule type" value="Genomic_DNA"/>
</dbReference>
<evidence type="ECO:0000313" key="3">
    <source>
        <dbReference type="Proteomes" id="UP000518605"/>
    </source>
</evidence>
<proteinExistence type="predicted"/>
<dbReference type="AlphaFoldDB" id="A0A7W5CCF9"/>
<keyword evidence="3" id="KW-1185">Reference proteome</keyword>
<reference evidence="2 3" key="1">
    <citation type="submission" date="2020-08" db="EMBL/GenBank/DDBJ databases">
        <title>Genomic Encyclopedia of Type Strains, Phase III (KMG-III): the genomes of soil and plant-associated and newly described type strains.</title>
        <authorList>
            <person name="Whitman W."/>
        </authorList>
    </citation>
    <scope>NUCLEOTIDE SEQUENCE [LARGE SCALE GENOMIC DNA]</scope>
    <source>
        <strain evidence="2 3">CECT 8234</strain>
    </source>
</reference>
<accession>A0A7W5CCF9</accession>
<dbReference type="Proteomes" id="UP000518605">
    <property type="component" value="Unassembled WGS sequence"/>
</dbReference>
<sequence length="271" mass="30892">MVLRQSAAYVKKKMGPRYSLFAKMNILILVLFIPIIILFTYSNEIATNTISKELRGSNMKQLSFLSSQIDSRINQTIDFVITFSKDPNVEKFNGLNIWDDLYDRMQTRYVVQEKMMLQSGITNIWPVTYTVYSQQNKEAISNSKDTIKYDEAYLNDNMTGAWTYGDGRESVPDDQQSFHWFYTDSLGHQGALKGSNLVVQASFGHENIENMLDTYKAGGQGDPIFYRQGEAPILNRSASKELASELVAFLDGRQLDGTEQEVVRLGIRAIW</sequence>
<evidence type="ECO:0000256" key="1">
    <source>
        <dbReference type="SAM" id="Phobius"/>
    </source>
</evidence>
<feature type="transmembrane region" description="Helical" evidence="1">
    <location>
        <begin position="20"/>
        <end position="41"/>
    </location>
</feature>
<dbReference type="RefSeq" id="WP_246431967.1">
    <property type="nucleotide sequence ID" value="NZ_CBCSLB010000022.1"/>
</dbReference>
<organism evidence="2 3">
    <name type="scientific">Paenibacillus endophyticus</name>
    <dbReference type="NCBI Taxonomy" id="1294268"/>
    <lineage>
        <taxon>Bacteria</taxon>
        <taxon>Bacillati</taxon>
        <taxon>Bacillota</taxon>
        <taxon>Bacilli</taxon>
        <taxon>Bacillales</taxon>
        <taxon>Paenibacillaceae</taxon>
        <taxon>Paenibacillus</taxon>
    </lineage>
</organism>
<evidence type="ECO:0000313" key="2">
    <source>
        <dbReference type="EMBL" id="MBB3155162.1"/>
    </source>
</evidence>
<name>A0A7W5CCF9_9BACL</name>
<comment type="caution">
    <text evidence="2">The sequence shown here is derived from an EMBL/GenBank/DDBJ whole genome shotgun (WGS) entry which is preliminary data.</text>
</comment>
<keyword evidence="1" id="KW-0812">Transmembrane</keyword>
<protein>
    <submittedName>
        <fullName evidence="2">Uncharacterized protein</fullName>
    </submittedName>
</protein>
<gene>
    <name evidence="2" type="ORF">FHS16_005270</name>
</gene>